<dbReference type="RefSeq" id="WP_153544705.1">
    <property type="nucleotide sequence ID" value="NZ_WIXK01000001.1"/>
</dbReference>
<dbReference type="EMBL" id="WIXK01000001">
    <property type="protein sequence ID" value="MQY41487.1"/>
    <property type="molecule type" value="Genomic_DNA"/>
</dbReference>
<organism evidence="2 3">
    <name type="scientific">Tritonibacter aquimaris</name>
    <dbReference type="NCBI Taxonomy" id="2663379"/>
    <lineage>
        <taxon>Bacteria</taxon>
        <taxon>Pseudomonadati</taxon>
        <taxon>Pseudomonadota</taxon>
        <taxon>Alphaproteobacteria</taxon>
        <taxon>Rhodobacterales</taxon>
        <taxon>Paracoccaceae</taxon>
        <taxon>Tritonibacter</taxon>
    </lineage>
</organism>
<name>A0A844APS8_9RHOB</name>
<feature type="transmembrane region" description="Helical" evidence="1">
    <location>
        <begin position="136"/>
        <end position="157"/>
    </location>
</feature>
<protein>
    <submittedName>
        <fullName evidence="2">YIP1 family protein</fullName>
    </submittedName>
</protein>
<gene>
    <name evidence="2" type="ORF">GG681_02445</name>
</gene>
<reference evidence="2 3" key="1">
    <citation type="submission" date="2019-10" db="EMBL/GenBank/DDBJ databases">
        <title>Epibacterium sp. nov., isolated from seawater.</title>
        <authorList>
            <person name="Zhang X."/>
            <person name="Li N."/>
        </authorList>
    </citation>
    <scope>NUCLEOTIDE SEQUENCE [LARGE SCALE GENOMIC DNA]</scope>
    <source>
        <strain evidence="2 3">SM1969</strain>
    </source>
</reference>
<feature type="transmembrane region" description="Helical" evidence="1">
    <location>
        <begin position="68"/>
        <end position="94"/>
    </location>
</feature>
<evidence type="ECO:0000313" key="2">
    <source>
        <dbReference type="EMBL" id="MQY41487.1"/>
    </source>
</evidence>
<dbReference type="AlphaFoldDB" id="A0A844APS8"/>
<feature type="transmembrane region" description="Helical" evidence="1">
    <location>
        <begin position="106"/>
        <end position="130"/>
    </location>
</feature>
<sequence>MAITTEILATYRQPRKVIARLLAAGPREDRLVALAMGSCAIMFIAQMPKLARIAHINDQELSSLMGGSLMALMFILPLLLYSLAFVFHLLARAFGGQGHGYRARIALFWAMMASTPLMLLHGLVAGFIGAGTALNLVGALWLAAVLWFLMTGLKVCYWSNKS</sequence>
<evidence type="ECO:0000313" key="3">
    <source>
        <dbReference type="Proteomes" id="UP000436694"/>
    </source>
</evidence>
<keyword evidence="1" id="KW-0812">Transmembrane</keyword>
<keyword evidence="1" id="KW-0472">Membrane</keyword>
<feature type="transmembrane region" description="Helical" evidence="1">
    <location>
        <begin position="31"/>
        <end position="48"/>
    </location>
</feature>
<accession>A0A844APS8</accession>
<keyword evidence="3" id="KW-1185">Reference proteome</keyword>
<proteinExistence type="predicted"/>
<dbReference type="Proteomes" id="UP000436694">
    <property type="component" value="Unassembled WGS sequence"/>
</dbReference>
<keyword evidence="1" id="KW-1133">Transmembrane helix</keyword>
<comment type="caution">
    <text evidence="2">The sequence shown here is derived from an EMBL/GenBank/DDBJ whole genome shotgun (WGS) entry which is preliminary data.</text>
</comment>
<evidence type="ECO:0000256" key="1">
    <source>
        <dbReference type="SAM" id="Phobius"/>
    </source>
</evidence>